<dbReference type="RefSeq" id="WP_139301206.1">
    <property type="nucleotide sequence ID" value="NZ_FSRL01000001.1"/>
</dbReference>
<gene>
    <name evidence="2" type="ORF">SAMN05444002_0494</name>
</gene>
<dbReference type="OrthoDB" id="7845473at2"/>
<sequence>MGGLNRIFAVVAWPFLLAGVGAFGLGGWTLWEEFRTTRMLQEVAAAPQPQAVPIETFDPAADIHALGEVHVTGQLDLSMQYDLLAPGDAGGEHLGVMIPIYAQTATDTGSPALGVLLYDQGQGGDTIGDVEVNSLVAQIDGEGAVGPYISLGGQVTRAGRYHPLVLDAFAENGRTIAEDFLAVAPFRAGRAQDLAQGLDVEKPMLFGMGGTIAVLLAMIGFSRGRAVRRKAGQPVNAVAQEVAGDTLDKPEFGFEQETGLIVIPAYSPEMADGSAGTSLMREVLALGRRSDETTVYSARREGIDEFAALDSGGLKRPLAGRGVSEKVAGPKPVKKESPLAAMQDPSQAADIMAAVQAEIAGPVKGLAKDGDMGDIFAAVQAAVRT</sequence>
<name>A0A1N6E9R8_9RHOB</name>
<keyword evidence="3" id="KW-1185">Reference proteome</keyword>
<dbReference type="EMBL" id="FSRL01000001">
    <property type="protein sequence ID" value="SIN79778.1"/>
    <property type="molecule type" value="Genomic_DNA"/>
</dbReference>
<dbReference type="Proteomes" id="UP000184932">
    <property type="component" value="Unassembled WGS sequence"/>
</dbReference>
<proteinExistence type="predicted"/>
<reference evidence="3" key="1">
    <citation type="submission" date="2016-11" db="EMBL/GenBank/DDBJ databases">
        <authorList>
            <person name="Varghese N."/>
            <person name="Submissions S."/>
        </authorList>
    </citation>
    <scope>NUCLEOTIDE SEQUENCE [LARGE SCALE GENOMIC DNA]</scope>
    <source>
        <strain evidence="3">DSM 29440</strain>
    </source>
</reference>
<feature type="transmembrane region" description="Helical" evidence="1">
    <location>
        <begin position="7"/>
        <end position="31"/>
    </location>
</feature>
<keyword evidence="1" id="KW-1133">Transmembrane helix</keyword>
<feature type="transmembrane region" description="Helical" evidence="1">
    <location>
        <begin position="204"/>
        <end position="221"/>
    </location>
</feature>
<evidence type="ECO:0000313" key="3">
    <source>
        <dbReference type="Proteomes" id="UP000184932"/>
    </source>
</evidence>
<keyword evidence="1" id="KW-0472">Membrane</keyword>
<protein>
    <submittedName>
        <fullName evidence="2">Uncharacterized protein</fullName>
    </submittedName>
</protein>
<accession>A0A1N6E9R8</accession>
<organism evidence="2 3">
    <name type="scientific">Vannielia litorea</name>
    <dbReference type="NCBI Taxonomy" id="1217970"/>
    <lineage>
        <taxon>Bacteria</taxon>
        <taxon>Pseudomonadati</taxon>
        <taxon>Pseudomonadota</taxon>
        <taxon>Alphaproteobacteria</taxon>
        <taxon>Rhodobacterales</taxon>
        <taxon>Paracoccaceae</taxon>
        <taxon>Vannielia</taxon>
    </lineage>
</organism>
<evidence type="ECO:0000313" key="2">
    <source>
        <dbReference type="EMBL" id="SIN79778.1"/>
    </source>
</evidence>
<dbReference type="AlphaFoldDB" id="A0A1N6E9R8"/>
<evidence type="ECO:0000256" key="1">
    <source>
        <dbReference type="SAM" id="Phobius"/>
    </source>
</evidence>
<keyword evidence="1" id="KW-0812">Transmembrane</keyword>